<feature type="region of interest" description="Disordered" evidence="6">
    <location>
        <begin position="1006"/>
        <end position="1029"/>
    </location>
</feature>
<feature type="domain" description="Chitin-binding type-2" evidence="8">
    <location>
        <begin position="684"/>
        <end position="741"/>
    </location>
</feature>
<keyword evidence="4" id="KW-1015">Disulfide bond</keyword>
<dbReference type="GO" id="GO:0008061">
    <property type="term" value="F:chitin binding"/>
    <property type="evidence" value="ECO:0007669"/>
    <property type="project" value="UniProtKB-KW"/>
</dbReference>
<dbReference type="Pfam" id="PF01607">
    <property type="entry name" value="CBM_14"/>
    <property type="match status" value="11"/>
</dbReference>
<feature type="domain" description="Chitin-binding type-2" evidence="8">
    <location>
        <begin position="549"/>
        <end position="606"/>
    </location>
</feature>
<feature type="region of interest" description="Disordered" evidence="6">
    <location>
        <begin position="738"/>
        <end position="812"/>
    </location>
</feature>
<dbReference type="SUPFAM" id="SSF57625">
    <property type="entry name" value="Invertebrate chitin-binding proteins"/>
    <property type="match status" value="11"/>
</dbReference>
<dbReference type="InterPro" id="IPR036508">
    <property type="entry name" value="Chitin-bd_dom_sf"/>
</dbReference>
<dbReference type="PROSITE" id="PS50940">
    <property type="entry name" value="CHIT_BIND_II"/>
    <property type="match status" value="11"/>
</dbReference>
<feature type="chain" id="PRO_5040441699" description="Chitin-binding type-2 domain-containing protein" evidence="7">
    <location>
        <begin position="18"/>
        <end position="1281"/>
    </location>
</feature>
<feature type="domain" description="Chitin-binding type-2" evidence="8">
    <location>
        <begin position="1132"/>
        <end position="1189"/>
    </location>
</feature>
<evidence type="ECO:0000256" key="1">
    <source>
        <dbReference type="ARBA" id="ARBA00022669"/>
    </source>
</evidence>
<keyword evidence="3" id="KW-0677">Repeat</keyword>
<feature type="domain" description="Chitin-binding type-2" evidence="8">
    <location>
        <begin position="1039"/>
        <end position="1096"/>
    </location>
</feature>
<feature type="compositionally biased region" description="Acidic residues" evidence="6">
    <location>
        <begin position="1101"/>
        <end position="1111"/>
    </location>
</feature>
<evidence type="ECO:0000256" key="4">
    <source>
        <dbReference type="ARBA" id="ARBA00023157"/>
    </source>
</evidence>
<organism evidence="9 10">
    <name type="scientific">Chrysodeixis includens</name>
    <name type="common">Soybean looper</name>
    <name type="synonym">Pseudoplusia includens</name>
    <dbReference type="NCBI Taxonomy" id="689277"/>
    <lineage>
        <taxon>Eukaryota</taxon>
        <taxon>Metazoa</taxon>
        <taxon>Ecdysozoa</taxon>
        <taxon>Arthropoda</taxon>
        <taxon>Hexapoda</taxon>
        <taxon>Insecta</taxon>
        <taxon>Pterygota</taxon>
        <taxon>Neoptera</taxon>
        <taxon>Endopterygota</taxon>
        <taxon>Lepidoptera</taxon>
        <taxon>Glossata</taxon>
        <taxon>Ditrysia</taxon>
        <taxon>Noctuoidea</taxon>
        <taxon>Noctuidae</taxon>
        <taxon>Plusiinae</taxon>
        <taxon>Chrysodeixis</taxon>
    </lineage>
</organism>
<evidence type="ECO:0000313" key="9">
    <source>
        <dbReference type="EMBL" id="CAH0588142.1"/>
    </source>
</evidence>
<feature type="compositionally biased region" description="Low complexity" evidence="6">
    <location>
        <begin position="1112"/>
        <end position="1121"/>
    </location>
</feature>
<reference evidence="9" key="1">
    <citation type="submission" date="2021-12" db="EMBL/GenBank/DDBJ databases">
        <authorList>
            <person name="King R."/>
        </authorList>
    </citation>
    <scope>NUCLEOTIDE SEQUENCE</scope>
</reference>
<feature type="compositionally biased region" description="Gly residues" evidence="6">
    <location>
        <begin position="383"/>
        <end position="397"/>
    </location>
</feature>
<evidence type="ECO:0000256" key="5">
    <source>
        <dbReference type="ARBA" id="ARBA00023180"/>
    </source>
</evidence>
<dbReference type="Gene3D" id="2.170.140.10">
    <property type="entry name" value="Chitin binding domain"/>
    <property type="match status" value="11"/>
</dbReference>
<feature type="region of interest" description="Disordered" evidence="6">
    <location>
        <begin position="288"/>
        <end position="403"/>
    </location>
</feature>
<feature type="compositionally biased region" description="Gly residues" evidence="6">
    <location>
        <begin position="620"/>
        <end position="656"/>
    </location>
</feature>
<feature type="region of interest" description="Disordered" evidence="6">
    <location>
        <begin position="447"/>
        <end position="542"/>
    </location>
</feature>
<feature type="compositionally biased region" description="Acidic residues" evidence="6">
    <location>
        <begin position="881"/>
        <end position="895"/>
    </location>
</feature>
<gene>
    <name evidence="9" type="ORF">CINC_LOCUS3951</name>
</gene>
<evidence type="ECO:0000256" key="7">
    <source>
        <dbReference type="SAM" id="SignalP"/>
    </source>
</evidence>
<feature type="domain" description="Chitin-binding type-2" evidence="8">
    <location>
        <begin position="35"/>
        <end position="93"/>
    </location>
</feature>
<feature type="region of interest" description="Disordered" evidence="6">
    <location>
        <begin position="100"/>
        <end position="119"/>
    </location>
</feature>
<feature type="compositionally biased region" description="Acidic residues" evidence="6">
    <location>
        <begin position="192"/>
        <end position="210"/>
    </location>
</feature>
<dbReference type="EMBL" id="LR824019">
    <property type="protein sequence ID" value="CAH0588142.1"/>
    <property type="molecule type" value="Genomic_DNA"/>
</dbReference>
<feature type="domain" description="Chitin-binding type-2" evidence="8">
    <location>
        <begin position="404"/>
        <end position="461"/>
    </location>
</feature>
<feature type="signal peptide" evidence="7">
    <location>
        <begin position="1"/>
        <end position="17"/>
    </location>
</feature>
<evidence type="ECO:0000259" key="8">
    <source>
        <dbReference type="PROSITE" id="PS50940"/>
    </source>
</evidence>
<dbReference type="PANTHER" id="PTHR23301">
    <property type="entry name" value="CHITIN BINDING PERITROPHIN-A"/>
    <property type="match status" value="1"/>
</dbReference>
<dbReference type="OrthoDB" id="9987187at2759"/>
<evidence type="ECO:0000256" key="6">
    <source>
        <dbReference type="SAM" id="MobiDB-lite"/>
    </source>
</evidence>
<feature type="domain" description="Chitin-binding type-2" evidence="8">
    <location>
        <begin position="222"/>
        <end position="279"/>
    </location>
</feature>
<feature type="compositionally biased region" description="Gly residues" evidence="6">
    <location>
        <begin position="755"/>
        <end position="797"/>
    </location>
</feature>
<keyword evidence="2 7" id="KW-0732">Signal</keyword>
<feature type="compositionally biased region" description="Gly residues" evidence="6">
    <location>
        <begin position="475"/>
        <end position="512"/>
    </location>
</feature>
<protein>
    <recommendedName>
        <fullName evidence="8">Chitin-binding type-2 domain-containing protein</fullName>
    </recommendedName>
</protein>
<keyword evidence="1" id="KW-0147">Chitin-binding</keyword>
<feature type="compositionally biased region" description="Acidic residues" evidence="6">
    <location>
        <begin position="1008"/>
        <end position="1025"/>
    </location>
</feature>
<proteinExistence type="predicted"/>
<evidence type="ECO:0000313" key="10">
    <source>
        <dbReference type="Proteomes" id="UP001154114"/>
    </source>
</evidence>
<evidence type="ECO:0000256" key="3">
    <source>
        <dbReference type="ARBA" id="ARBA00022737"/>
    </source>
</evidence>
<feature type="domain" description="Chitin-binding type-2" evidence="8">
    <location>
        <begin position="130"/>
        <end position="187"/>
    </location>
</feature>
<dbReference type="SMART" id="SM00494">
    <property type="entry name" value="ChtBD2"/>
    <property type="match status" value="11"/>
</dbReference>
<feature type="domain" description="Chitin-binding type-2" evidence="8">
    <location>
        <begin position="819"/>
        <end position="876"/>
    </location>
</feature>
<keyword evidence="10" id="KW-1185">Reference proteome</keyword>
<keyword evidence="5" id="KW-0325">Glycoprotein</keyword>
<accession>A0A9P0BSA2</accession>
<feature type="region of interest" description="Disordered" evidence="6">
    <location>
        <begin position="604"/>
        <end position="677"/>
    </location>
</feature>
<feature type="region of interest" description="Disordered" evidence="6">
    <location>
        <begin position="1097"/>
        <end position="1131"/>
    </location>
</feature>
<feature type="domain" description="Chitin-binding type-2" evidence="8">
    <location>
        <begin position="946"/>
        <end position="1003"/>
    </location>
</feature>
<feature type="domain" description="Chitin-binding type-2" evidence="8">
    <location>
        <begin position="1205"/>
        <end position="1262"/>
    </location>
</feature>
<evidence type="ECO:0000256" key="2">
    <source>
        <dbReference type="ARBA" id="ARBA00022729"/>
    </source>
</evidence>
<dbReference type="PANTHER" id="PTHR23301:SF0">
    <property type="entry name" value="CHITIN-BINDING TYPE-2 DOMAIN-CONTAINING PROTEIN-RELATED"/>
    <property type="match status" value="1"/>
</dbReference>
<feature type="compositionally biased region" description="Acidic residues" evidence="6">
    <location>
        <begin position="918"/>
        <end position="928"/>
    </location>
</feature>
<dbReference type="InterPro" id="IPR002557">
    <property type="entry name" value="Chitin-bd_dom"/>
</dbReference>
<feature type="region of interest" description="Disordered" evidence="6">
    <location>
        <begin position="877"/>
        <end position="928"/>
    </location>
</feature>
<feature type="compositionally biased region" description="Basic and acidic residues" evidence="6">
    <location>
        <begin position="449"/>
        <end position="465"/>
    </location>
</feature>
<feature type="region of interest" description="Disordered" evidence="6">
    <location>
        <begin position="188"/>
        <end position="213"/>
    </location>
</feature>
<name>A0A9P0BSA2_CHRIL</name>
<dbReference type="Proteomes" id="UP001154114">
    <property type="component" value="Chromosome 16"/>
</dbReference>
<dbReference type="InterPro" id="IPR051940">
    <property type="entry name" value="Chitin_bind-dev_reg"/>
</dbReference>
<sequence length="1281" mass="134035">MKDRVLLLLCAVALAQGVDLDLKKQQCNCNPSEAQQICEANYGADNIFIAHENCNQFYQCANGRPVAIACQGNLLYDPYLEVCNWPDQVDCGDRPIADSTDPDCDGNPPGGDDGGNDNDGTCNCDPSEAPAICAAENSEGVFVAHENCNQFYVCSGGKPQALVCPAGLLYNPYVRDCDWPDNVECKDRVIPEPDDNPVTDNNNDGDDNDNDGTCNCNPEEAPSICAAPDSEGVLIAHENCNQYYICNFGKPIGFPCPGQLLYNPYSQQCDYPVNVDCGDRIVPEPENNCPSCNGDDDSDDIDDRPPQGDDGGNDIDDRPPQGDDGGNDIVDRPPQGDDGGNDIDDRPPQGDDGGNDIDDRPPQGDDGGNDIDDRPPQGDDGNDNGGNDGDDVVGGGNCDPSEAPAICAAEDSDDVLVAHENCNQYYICDGGKPIARPCPDNLFFNPNTDRCDWPENVDCGDRVIPEPDEDDNGGSDNGGSDNGGSDNGGNDNGGSDNGGSDNGGNDNGGSDNGGSDNDGSDNGDNDNGGSDNDGDDVVGGGNCDPSEAPAICAAEDSDDVLVAHENCNKYYICDGGKPIARPCPGNLFFNPNTDRCDWPENVDCGDRVIPEPDDDDNGGSDNGGIDNGGSDNGGSDNGGSDNGGSDNGGSDNGGSDNGDNDNGGSDNDGDDVVGGGNCDPSEAPAICAAEDSDDVLVAHENCNKYYICDGGKPIARPCPGNLFFNPNTDRCDWPENVDCGDRVIPEPDDDDNGGSDNGGSDNGGSDNGGSDNGGSDNGGSDNGGSDNGGSDNGGSDNGGSDNDGDDVVGGGNCDPSEAPAICAAEDSDDVLVAHENCNQYYICDGGKPIARPCPGNLFFNPNTDRCDWPENVDCGDRYVPDSDDSDDSSDSDDIDNLPPVGDDPGSDNDDLPPVGDDSGSDSDDSDCDNDNNDNDVPCNCRPEDAPSICSVGGSDGEYIAHEHCNKYYQCSNGKPVAIRCPPGLLYNPYTVTCDWPYNVDCGDRVIPDSDEDSSASESDEVDGGNDNDGTCNCNPEEAPAICAADGSSGVLIAHENCNQFYQCANGVPVALKCPANTLYNPYKEICDWADNVECGNRVIPDPDDDDNDSGSDNDNSGPDNNQPINDDPSQAPAICADSGADGVLVAHENCNQYYICSAGEPLAMLCSNGLLFNPINGACDWPQNVNCGDRVIPEDDCACDPRNAKKLCSGPASNGMLVAHEDCSQFYMCNSGVPIAMVCPENLLFNADKLLCDWPQNVNCNSRMSFAALNKHLESRQSLRK</sequence>
<dbReference type="GO" id="GO:0005576">
    <property type="term" value="C:extracellular region"/>
    <property type="evidence" value="ECO:0007669"/>
    <property type="project" value="InterPro"/>
</dbReference>